<dbReference type="InterPro" id="IPR036388">
    <property type="entry name" value="WH-like_DNA-bd_sf"/>
</dbReference>
<dbReference type="GO" id="GO:0003677">
    <property type="term" value="F:DNA binding"/>
    <property type="evidence" value="ECO:0007669"/>
    <property type="project" value="UniProtKB-KW"/>
</dbReference>
<evidence type="ECO:0000259" key="5">
    <source>
        <dbReference type="PROSITE" id="PS50043"/>
    </source>
</evidence>
<dbReference type="InterPro" id="IPR000792">
    <property type="entry name" value="Tscrpt_reg_LuxR_C"/>
</dbReference>
<dbReference type="SUPFAM" id="SSF46894">
    <property type="entry name" value="C-terminal effector domain of the bipartite response regulators"/>
    <property type="match status" value="1"/>
</dbReference>
<dbReference type="SMART" id="SM00421">
    <property type="entry name" value="HTH_LUXR"/>
    <property type="match status" value="1"/>
</dbReference>
<dbReference type="Pfam" id="PF25873">
    <property type="entry name" value="WHD_MalT"/>
    <property type="match status" value="1"/>
</dbReference>
<dbReference type="PROSITE" id="PS00622">
    <property type="entry name" value="HTH_LUXR_1"/>
    <property type="match status" value="1"/>
</dbReference>
<sequence>MPKQARYMLVARGERSAKGRYELFEQGALLYTFQHEEDADWFRWLDEHISFSFRGLQGTVTLLKEARVRGSAYWYAYRSQDRRTVKRYAGKTSDLTFARLEALAKSLIENAIHEQPRTEPASPLLNAKFQPPHLPSPLIDRESLLQKLDAILTSRLTLITAPAGFGKTTIVCQWIQRSPGLPVAWLSLDTDDNDPLRFWRYLITALQTFHPAVGKSALASLSPFEMPSFEAILTLLLNDITRFACSGVLILEDYHRITSPLIQKTMGFFLEHLPASLHIVILSRSEPPLALASFRARGELCELHDLRFSRQEIAAFLHQIPISEEGLRLVETRLEGWAAGLRLLVLWFQKGGDVERLVRFAGDQRPFLDYFVSEVLLTQSVEQQDFLLRTSMLASLTGSLCDAITGRHDSKHFLEELARAGLFLEKLGQPEYRPPLLEGREMLDEQSRSTPLLPERWEMPGGQPEYRPPLLERREISERWYRYHPLFAEAMQAEARRRLGLEEQRALLRKASDWYEQQGMLVEAIETAFQAQDIDHAADMIARILDRLLHHFVDPWMLQQVDGGRTLCRWLERLPEEMARTRQIFSLGYVVALLLVFVIAPVSSQGLENQGLENQGLENQGLENRDFLPQKFAGQDLISQAPVTQQLATRELVTESPVTQGLIIQNPGLHEYRRQNSATQEIITPGGKRFPNLQALRIEIEETLQRAEAGFRATGDTLNLGRALALHALFSREYGALEQAIKYAEHALACFSEREPESELAWQNLSLNIIGKGKLAYGFLREAQEIFLKLYAVCEAQGNRAMLRAQAVLLHETIYEQGKLRQVAEMSWRLLVEAREENDSDDIAHALLFLARLAYEWNDTAAAEKQAQEALHLALRLENEEFQVQAELILAWIEQARGENERAQHRCTWLLARIPMNSPLRLRLGREIEMWLARFSLLAGNHVIVEQWRQKHRPDLPRTLYEEEALLAARLLLVKGQSEEALALLSRLANEAQRMERARVLLAIQAVQAQALYVHGELEKAKEVTRALLEQAQAERYLRLFLDEGDVLLTLVRALLPQLQQRALVSYARTILEAAQNAGSTVHNLLIEPLSPQEERVLRLLLKGYTNPAIANELIISINTVKAHLKSLYRKLNVSNRTQACEAAHRLDLL</sequence>
<dbReference type="PRINTS" id="PR00038">
    <property type="entry name" value="HTHLUXR"/>
</dbReference>
<organism evidence="6">
    <name type="scientific">Thermosporothrix sp. COM3</name>
    <dbReference type="NCBI Taxonomy" id="2490863"/>
    <lineage>
        <taxon>Bacteria</taxon>
        <taxon>Bacillati</taxon>
        <taxon>Chloroflexota</taxon>
        <taxon>Ktedonobacteria</taxon>
        <taxon>Ktedonobacterales</taxon>
        <taxon>Thermosporotrichaceae</taxon>
        <taxon>Thermosporothrix</taxon>
    </lineage>
</organism>
<accession>A0A455SNB4</accession>
<evidence type="ECO:0000256" key="1">
    <source>
        <dbReference type="ARBA" id="ARBA00023015"/>
    </source>
</evidence>
<dbReference type="SUPFAM" id="SSF52540">
    <property type="entry name" value="P-loop containing nucleoside triphosphate hydrolases"/>
    <property type="match status" value="1"/>
</dbReference>
<keyword evidence="1" id="KW-0805">Transcription regulation</keyword>
<dbReference type="Gene3D" id="1.10.10.10">
    <property type="entry name" value="Winged helix-like DNA-binding domain superfamily/Winged helix DNA-binding domain"/>
    <property type="match status" value="1"/>
</dbReference>
<dbReference type="Pfam" id="PF17874">
    <property type="entry name" value="TPR_MalT"/>
    <property type="match status" value="1"/>
</dbReference>
<reference evidence="6" key="1">
    <citation type="submission" date="2018-12" db="EMBL/GenBank/DDBJ databases">
        <title>Novel natural products biosynthetic potential of the class Ktedonobacteria.</title>
        <authorList>
            <person name="Zheng Y."/>
            <person name="Saitou A."/>
            <person name="Wang C.M."/>
            <person name="Toyoda A."/>
            <person name="Minakuchi Y."/>
            <person name="Sekiguchi Y."/>
            <person name="Ueda K."/>
            <person name="Takano H."/>
            <person name="Sakai Y."/>
            <person name="Yokota A."/>
            <person name="Yabe S."/>
        </authorList>
    </citation>
    <scope>NUCLEOTIDE SEQUENCE</scope>
    <source>
        <strain evidence="6">COM3</strain>
    </source>
</reference>
<dbReference type="EMBL" id="AP019376">
    <property type="protein sequence ID" value="BBH87705.1"/>
    <property type="molecule type" value="Genomic_DNA"/>
</dbReference>
<evidence type="ECO:0000256" key="3">
    <source>
        <dbReference type="ARBA" id="ARBA00023163"/>
    </source>
</evidence>
<dbReference type="PROSITE" id="PS50043">
    <property type="entry name" value="HTH_LUXR_2"/>
    <property type="match status" value="1"/>
</dbReference>
<dbReference type="PANTHER" id="PTHR44688:SF16">
    <property type="entry name" value="DNA-BINDING TRANSCRIPTIONAL ACTIVATOR DEVR_DOSR"/>
    <property type="match status" value="1"/>
</dbReference>
<dbReference type="InterPro" id="IPR059106">
    <property type="entry name" value="WHD_MalT"/>
</dbReference>
<dbReference type="InterPro" id="IPR016032">
    <property type="entry name" value="Sig_transdc_resp-reg_C-effctor"/>
</dbReference>
<keyword evidence="3" id="KW-0804">Transcription</keyword>
<dbReference type="Pfam" id="PF00196">
    <property type="entry name" value="GerE"/>
    <property type="match status" value="1"/>
</dbReference>
<evidence type="ECO:0000256" key="2">
    <source>
        <dbReference type="ARBA" id="ARBA00023125"/>
    </source>
</evidence>
<dbReference type="Gene3D" id="3.40.50.300">
    <property type="entry name" value="P-loop containing nucleotide triphosphate hydrolases"/>
    <property type="match status" value="1"/>
</dbReference>
<feature type="coiled-coil region" evidence="4">
    <location>
        <begin position="978"/>
        <end position="1035"/>
    </location>
</feature>
<dbReference type="GO" id="GO:0006355">
    <property type="term" value="P:regulation of DNA-templated transcription"/>
    <property type="evidence" value="ECO:0007669"/>
    <property type="project" value="InterPro"/>
</dbReference>
<dbReference type="InterPro" id="IPR011990">
    <property type="entry name" value="TPR-like_helical_dom_sf"/>
</dbReference>
<dbReference type="SUPFAM" id="SSF48452">
    <property type="entry name" value="TPR-like"/>
    <property type="match status" value="1"/>
</dbReference>
<protein>
    <recommendedName>
        <fullName evidence="5">HTH luxR-type domain-containing protein</fullName>
    </recommendedName>
</protein>
<name>A0A455SNB4_9CHLR</name>
<evidence type="ECO:0000313" key="6">
    <source>
        <dbReference type="EMBL" id="BBH87705.1"/>
    </source>
</evidence>
<dbReference type="InterPro" id="IPR041617">
    <property type="entry name" value="TPR_MalT"/>
</dbReference>
<dbReference type="PANTHER" id="PTHR44688">
    <property type="entry name" value="DNA-BINDING TRANSCRIPTIONAL ACTIVATOR DEVR_DOSR"/>
    <property type="match status" value="1"/>
</dbReference>
<dbReference type="Gene3D" id="1.25.40.10">
    <property type="entry name" value="Tetratricopeptide repeat domain"/>
    <property type="match status" value="1"/>
</dbReference>
<keyword evidence="2" id="KW-0238">DNA-binding</keyword>
<proteinExistence type="predicted"/>
<gene>
    <name evidence="6" type="ORF">KTC_24560</name>
</gene>
<dbReference type="CDD" id="cd06170">
    <property type="entry name" value="LuxR_C_like"/>
    <property type="match status" value="1"/>
</dbReference>
<evidence type="ECO:0000256" key="4">
    <source>
        <dbReference type="SAM" id="Coils"/>
    </source>
</evidence>
<dbReference type="AlphaFoldDB" id="A0A455SNB4"/>
<keyword evidence="4" id="KW-0175">Coiled coil</keyword>
<dbReference type="InterPro" id="IPR027417">
    <property type="entry name" value="P-loop_NTPase"/>
</dbReference>
<feature type="domain" description="HTH luxR-type" evidence="5">
    <location>
        <begin position="1083"/>
        <end position="1148"/>
    </location>
</feature>